<evidence type="ECO:0000313" key="5">
    <source>
        <dbReference type="Proteomes" id="UP000694546"/>
    </source>
</evidence>
<evidence type="ECO:0000313" key="4">
    <source>
        <dbReference type="Ensembl" id="ENSGMOP00000025348.1"/>
    </source>
</evidence>
<dbReference type="SMART" id="SM00407">
    <property type="entry name" value="IGc1"/>
    <property type="match status" value="3"/>
</dbReference>
<dbReference type="AlphaFoldDB" id="A0A8C5A1S2"/>
<dbReference type="InterPro" id="IPR003006">
    <property type="entry name" value="Ig/MHC_CS"/>
</dbReference>
<keyword evidence="2" id="KW-0393">Immunoglobulin domain</keyword>
<dbReference type="GeneTree" id="ENSGT00940000161491"/>
<dbReference type="InterPro" id="IPR003597">
    <property type="entry name" value="Ig_C1-set"/>
</dbReference>
<keyword evidence="1" id="KW-1015">Disulfide bond</keyword>
<dbReference type="FunFam" id="2.60.40.10:FF:000283">
    <property type="entry name" value="Immunoglobulin kappa constant"/>
    <property type="match status" value="1"/>
</dbReference>
<proteinExistence type="predicted"/>
<dbReference type="InterPro" id="IPR036179">
    <property type="entry name" value="Ig-like_dom_sf"/>
</dbReference>
<protein>
    <recommendedName>
        <fullName evidence="3">Ig-like domain-containing protein</fullName>
    </recommendedName>
</protein>
<dbReference type="Ensembl" id="ENSGMOT00000030998.1">
    <property type="protein sequence ID" value="ENSGMOP00000025348.1"/>
    <property type="gene ID" value="ENSGMOG00000035036.1"/>
</dbReference>
<dbReference type="InterPro" id="IPR007110">
    <property type="entry name" value="Ig-like_dom"/>
</dbReference>
<feature type="domain" description="Ig-like" evidence="3">
    <location>
        <begin position="455"/>
        <end position="556"/>
    </location>
</feature>
<accession>A0A8C5A1S2</accession>
<evidence type="ECO:0000256" key="2">
    <source>
        <dbReference type="ARBA" id="ARBA00023319"/>
    </source>
</evidence>
<organism evidence="4 5">
    <name type="scientific">Gadus morhua</name>
    <name type="common">Atlantic cod</name>
    <dbReference type="NCBI Taxonomy" id="8049"/>
    <lineage>
        <taxon>Eukaryota</taxon>
        <taxon>Metazoa</taxon>
        <taxon>Chordata</taxon>
        <taxon>Craniata</taxon>
        <taxon>Vertebrata</taxon>
        <taxon>Euteleostomi</taxon>
        <taxon>Actinopterygii</taxon>
        <taxon>Neopterygii</taxon>
        <taxon>Teleostei</taxon>
        <taxon>Neoteleostei</taxon>
        <taxon>Acanthomorphata</taxon>
        <taxon>Zeiogadaria</taxon>
        <taxon>Gadariae</taxon>
        <taxon>Gadiformes</taxon>
        <taxon>Gadoidei</taxon>
        <taxon>Gadidae</taxon>
        <taxon>Gadus</taxon>
    </lineage>
</organism>
<dbReference type="Pfam" id="PF07654">
    <property type="entry name" value="C1-set"/>
    <property type="match status" value="3"/>
</dbReference>
<feature type="domain" description="Ig-like" evidence="3">
    <location>
        <begin position="160"/>
        <end position="255"/>
    </location>
</feature>
<dbReference type="InterPro" id="IPR050380">
    <property type="entry name" value="Immune_Resp_Modulators"/>
</dbReference>
<dbReference type="InterPro" id="IPR013783">
    <property type="entry name" value="Ig-like_fold"/>
</dbReference>
<dbReference type="Gene3D" id="2.60.40.10">
    <property type="entry name" value="Immunoglobulins"/>
    <property type="match status" value="5"/>
</dbReference>
<feature type="domain" description="Ig-like" evidence="3">
    <location>
        <begin position="262"/>
        <end position="348"/>
    </location>
</feature>
<keyword evidence="5" id="KW-1185">Reference proteome</keyword>
<dbReference type="PROSITE" id="PS00290">
    <property type="entry name" value="IG_MHC"/>
    <property type="match status" value="1"/>
</dbReference>
<dbReference type="SUPFAM" id="SSF48726">
    <property type="entry name" value="Immunoglobulin"/>
    <property type="match status" value="5"/>
</dbReference>
<evidence type="ECO:0000256" key="1">
    <source>
        <dbReference type="ARBA" id="ARBA00023157"/>
    </source>
</evidence>
<reference evidence="4" key="1">
    <citation type="submission" date="2025-08" db="UniProtKB">
        <authorList>
            <consortium name="Ensembl"/>
        </authorList>
    </citation>
    <scope>IDENTIFICATION</scope>
</reference>
<name>A0A8C5A1S2_GADMO</name>
<sequence length="578" mass="63508">MYISQIKSLASIIDCPGSWVCNSSPIKVSDSLFLVALLSGELHLTQPNGEDKGEPSSNLSLSKFCGVLFPFSAAKGQQLTSSESVVKGQGGQVTLSCRVTGFALTFLHWICQKSGHESEAEDSALLYCALVKITFPENYSAFSITFVLKRTVVTVSDSAPTVFPLVQCGSGTGEVTIGCMATGFTPASLTFKWEFGGSELANAVQYPTAKKDNRYTGVSQIRVTRQDWDTRKPFTCSAVHAGGTAKAEVLKQDLSILISEIEGSQMVSFGCFAADFSPKDYTITWLRNGKKIDPSESSTSSEGKKNETGTFYNAASYIQVKENHWKDDGTNITCRFANSKEQDDVHLTYGGGCVEPSTKLEIDILPISLETMYLENNADLVCKVHSSDPVEVKWFNESGEVLSVLESPSSNTYIARTKITYDEWSKGMKWFCEASIKDSIEVPTRKNFVKNNVPPSVYLLPPVDDLSCTNMTLTCFVKDFYPADILVHWLVDNLTIDGNALYSHKTTNVIENGDLFSTYGQLTFSSDGWKDGRVFRCEVYHMSMDSKNQPIVKLITEKSSGNVNIINMNLGPSTCLPQ</sequence>
<dbReference type="Proteomes" id="UP000694546">
    <property type="component" value="Chromosome 2"/>
</dbReference>
<feature type="domain" description="Ig-like" evidence="3">
    <location>
        <begin position="356"/>
        <end position="443"/>
    </location>
</feature>
<dbReference type="PANTHER" id="PTHR23411">
    <property type="entry name" value="TAPASIN"/>
    <property type="match status" value="1"/>
</dbReference>
<evidence type="ECO:0000259" key="3">
    <source>
        <dbReference type="PROSITE" id="PS50835"/>
    </source>
</evidence>
<reference evidence="4" key="2">
    <citation type="submission" date="2025-09" db="UniProtKB">
        <authorList>
            <consortium name="Ensembl"/>
        </authorList>
    </citation>
    <scope>IDENTIFICATION</scope>
</reference>
<dbReference type="PROSITE" id="PS50835">
    <property type="entry name" value="IG_LIKE"/>
    <property type="match status" value="4"/>
</dbReference>